<evidence type="ECO:0000313" key="2">
    <source>
        <dbReference type="Proteomes" id="UP001596099"/>
    </source>
</evidence>
<dbReference type="RefSeq" id="WP_247416842.1">
    <property type="nucleotide sequence ID" value="NZ_JALLGW010000001.1"/>
</dbReference>
<protein>
    <recommendedName>
        <fullName evidence="3">Secreted protein</fullName>
    </recommendedName>
</protein>
<dbReference type="Proteomes" id="UP001596099">
    <property type="component" value="Unassembled WGS sequence"/>
</dbReference>
<evidence type="ECO:0000313" key="1">
    <source>
        <dbReference type="EMBL" id="MFC5972902.1"/>
    </source>
</evidence>
<keyword evidence="2" id="KW-1185">Reference proteome</keyword>
<organism evidence="1 2">
    <name type="scientific">Halomarina salina</name>
    <dbReference type="NCBI Taxonomy" id="1872699"/>
    <lineage>
        <taxon>Archaea</taxon>
        <taxon>Methanobacteriati</taxon>
        <taxon>Methanobacteriota</taxon>
        <taxon>Stenosarchaea group</taxon>
        <taxon>Halobacteria</taxon>
        <taxon>Halobacteriales</taxon>
        <taxon>Natronomonadaceae</taxon>
        <taxon>Halomarina</taxon>
    </lineage>
</organism>
<proteinExistence type="predicted"/>
<dbReference type="EMBL" id="JBHSQH010000001">
    <property type="protein sequence ID" value="MFC5972902.1"/>
    <property type="molecule type" value="Genomic_DNA"/>
</dbReference>
<name>A0ABD5RR52_9EURY</name>
<accession>A0ABD5RR52</accession>
<comment type="caution">
    <text evidence="1">The sequence shown here is derived from an EMBL/GenBank/DDBJ whole genome shotgun (WGS) entry which is preliminary data.</text>
</comment>
<gene>
    <name evidence="1" type="ORF">ACFPYI_16320</name>
</gene>
<evidence type="ECO:0008006" key="3">
    <source>
        <dbReference type="Google" id="ProtNLM"/>
    </source>
</evidence>
<sequence>MVTFLLLLVPLAGCSGVLSDAPRTQEAPIELIGNSSVNTTYTVEIFLVNTSTTLDIRRNDGKSHSRKVDGYSLSAEPTDGYHYTSVDPEPARFVANLTIGPGEVVEREVRNRPVDSLFLIVVYDENSHITDYFMKNCGGYDFISVETEIAPYGVGLHERCS</sequence>
<reference evidence="1 2" key="1">
    <citation type="journal article" date="2019" name="Int. J. Syst. Evol. Microbiol.">
        <title>The Global Catalogue of Microorganisms (GCM) 10K type strain sequencing project: providing services to taxonomists for standard genome sequencing and annotation.</title>
        <authorList>
            <consortium name="The Broad Institute Genomics Platform"/>
            <consortium name="The Broad Institute Genome Sequencing Center for Infectious Disease"/>
            <person name="Wu L."/>
            <person name="Ma J."/>
        </authorList>
    </citation>
    <scope>NUCLEOTIDE SEQUENCE [LARGE SCALE GENOMIC DNA]</scope>
    <source>
        <strain evidence="1 2">CGMCC 1.12543</strain>
    </source>
</reference>
<dbReference type="AlphaFoldDB" id="A0ABD5RR52"/>